<dbReference type="InterPro" id="IPR007730">
    <property type="entry name" value="SPOR-like_dom"/>
</dbReference>
<dbReference type="Pfam" id="PF05036">
    <property type="entry name" value="SPOR"/>
    <property type="match status" value="1"/>
</dbReference>
<dbReference type="SUPFAM" id="SSF110997">
    <property type="entry name" value="Sporulation related repeat"/>
    <property type="match status" value="1"/>
</dbReference>
<feature type="domain" description="SPOR" evidence="3">
    <location>
        <begin position="105"/>
        <end position="179"/>
    </location>
</feature>
<feature type="region of interest" description="Disordered" evidence="1">
    <location>
        <begin position="60"/>
        <end position="99"/>
    </location>
</feature>
<dbReference type="STRING" id="762967.HMPREF9440_01013"/>
<gene>
    <name evidence="4" type="ORF">HMPREF9440_01013</name>
</gene>
<evidence type="ECO:0000313" key="5">
    <source>
        <dbReference type="Proteomes" id="UP000004956"/>
    </source>
</evidence>
<protein>
    <submittedName>
        <fullName evidence="4">Sporulation and cell division repeat protein</fullName>
    </submittedName>
</protein>
<name>H3KE52_9BURK</name>
<dbReference type="GO" id="GO:0042834">
    <property type="term" value="F:peptidoglycan binding"/>
    <property type="evidence" value="ECO:0007669"/>
    <property type="project" value="InterPro"/>
</dbReference>
<dbReference type="OrthoDB" id="7063246at2"/>
<dbReference type="EMBL" id="AFBQ01000137">
    <property type="protein sequence ID" value="EHY31614.1"/>
    <property type="molecule type" value="Genomic_DNA"/>
</dbReference>
<reference evidence="4 5" key="1">
    <citation type="submission" date="2011-11" db="EMBL/GenBank/DDBJ databases">
        <authorList>
            <person name="Weinstock G."/>
            <person name="Sodergren E."/>
            <person name="Clifton S."/>
            <person name="Fulton L."/>
            <person name="Fulton B."/>
            <person name="Courtney L."/>
            <person name="Fronick C."/>
            <person name="Harrison M."/>
            <person name="Strong C."/>
            <person name="Farmer C."/>
            <person name="Delahaunty K."/>
            <person name="Markovic C."/>
            <person name="Hall O."/>
            <person name="Minx P."/>
            <person name="Tomlinson C."/>
            <person name="Mitreva M."/>
            <person name="Hou S."/>
            <person name="Chen J."/>
            <person name="Wollam A."/>
            <person name="Pepin K.H."/>
            <person name="Johnson M."/>
            <person name="Bhonagiri V."/>
            <person name="Zhang X."/>
            <person name="Suruliraj S."/>
            <person name="Warren W."/>
            <person name="Chinwalla A."/>
            <person name="Mardis E.R."/>
            <person name="Wilson R.K."/>
        </authorList>
    </citation>
    <scope>NUCLEOTIDE SEQUENCE [LARGE SCALE GENOMIC DNA]</scope>
    <source>
        <strain evidence="4 5">YIT 11816</strain>
    </source>
</reference>
<dbReference type="GO" id="GO:0030428">
    <property type="term" value="C:cell septum"/>
    <property type="evidence" value="ECO:0007669"/>
    <property type="project" value="TreeGrafter"/>
</dbReference>
<keyword evidence="4" id="KW-0132">Cell division</keyword>
<keyword evidence="5" id="KW-1185">Reference proteome</keyword>
<evidence type="ECO:0000256" key="1">
    <source>
        <dbReference type="SAM" id="MobiDB-lite"/>
    </source>
</evidence>
<evidence type="ECO:0000259" key="3">
    <source>
        <dbReference type="PROSITE" id="PS51724"/>
    </source>
</evidence>
<dbReference type="GO" id="GO:0032153">
    <property type="term" value="C:cell division site"/>
    <property type="evidence" value="ECO:0007669"/>
    <property type="project" value="TreeGrafter"/>
</dbReference>
<dbReference type="InterPro" id="IPR036680">
    <property type="entry name" value="SPOR-like_sf"/>
</dbReference>
<proteinExistence type="predicted"/>
<dbReference type="PANTHER" id="PTHR38687">
    <property type="entry name" value="CELL DIVISION PROTEIN DEDD-RELATED"/>
    <property type="match status" value="1"/>
</dbReference>
<keyword evidence="2" id="KW-0472">Membrane</keyword>
<accession>H3KE52</accession>
<evidence type="ECO:0000256" key="2">
    <source>
        <dbReference type="SAM" id="Phobius"/>
    </source>
</evidence>
<comment type="caution">
    <text evidence="4">The sequence shown here is derived from an EMBL/GenBank/DDBJ whole genome shotgun (WGS) entry which is preliminary data.</text>
</comment>
<keyword evidence="2" id="KW-0812">Transmembrane</keyword>
<dbReference type="PROSITE" id="PS51724">
    <property type="entry name" value="SPOR"/>
    <property type="match status" value="1"/>
</dbReference>
<dbReference type="RefSeq" id="WP_008541800.1">
    <property type="nucleotide sequence ID" value="NZ_JH604939.1"/>
</dbReference>
<keyword evidence="2" id="KW-1133">Transmembrane helix</keyword>
<dbReference type="GO" id="GO:0032506">
    <property type="term" value="P:cytokinetic process"/>
    <property type="evidence" value="ECO:0007669"/>
    <property type="project" value="TreeGrafter"/>
</dbReference>
<dbReference type="AlphaFoldDB" id="H3KE52"/>
<dbReference type="Proteomes" id="UP000004956">
    <property type="component" value="Unassembled WGS sequence"/>
</dbReference>
<sequence>MAAKGGFATGFAGFLIGVVTGLAIAAAAAILITKSPVPCVNKVDKVTADVDPAAKLAGGVDPNARLQQRPDEVATPAAPSGVKTVDATGSAAQRDADGKAVAPGEVRAVTYWVQVASLSSESDAQNHAAQLAMNGIAASVTRSGPHWRVRVGPFDERQGAEEVLGTLTDQGLRPVIVEQK</sequence>
<dbReference type="Gene3D" id="3.30.70.1070">
    <property type="entry name" value="Sporulation related repeat"/>
    <property type="match status" value="1"/>
</dbReference>
<dbReference type="InterPro" id="IPR052521">
    <property type="entry name" value="Cell_div_SPOR-domain"/>
</dbReference>
<feature type="transmembrane region" description="Helical" evidence="2">
    <location>
        <begin position="7"/>
        <end position="32"/>
    </location>
</feature>
<evidence type="ECO:0000313" key="4">
    <source>
        <dbReference type="EMBL" id="EHY31614.1"/>
    </source>
</evidence>
<organism evidence="4 5">
    <name type="scientific">Sutterella parvirubra YIT 11816</name>
    <dbReference type="NCBI Taxonomy" id="762967"/>
    <lineage>
        <taxon>Bacteria</taxon>
        <taxon>Pseudomonadati</taxon>
        <taxon>Pseudomonadota</taxon>
        <taxon>Betaproteobacteria</taxon>
        <taxon>Burkholderiales</taxon>
        <taxon>Sutterellaceae</taxon>
        <taxon>Sutterella</taxon>
    </lineage>
</organism>
<dbReference type="PANTHER" id="PTHR38687:SF1">
    <property type="entry name" value="CELL DIVISION PROTEIN DEDD"/>
    <property type="match status" value="1"/>
</dbReference>
<dbReference type="PATRIC" id="fig|762967.3.peg.810"/>
<keyword evidence="4" id="KW-0131">Cell cycle</keyword>
<dbReference type="HOGENOM" id="CLU_076835_1_0_4"/>